<keyword evidence="6" id="KW-0106">Calcium</keyword>
<keyword evidence="6" id="KW-0479">Metal-binding</keyword>
<comment type="caution">
    <text evidence="9">The sequence shown here is derived from an EMBL/GenBank/DDBJ whole genome shotgun (WGS) entry which is preliminary data.</text>
</comment>
<dbReference type="GO" id="GO:0005783">
    <property type="term" value="C:endoplasmic reticulum"/>
    <property type="evidence" value="ECO:0007669"/>
    <property type="project" value="TreeGrafter"/>
</dbReference>
<evidence type="ECO:0000313" key="9">
    <source>
        <dbReference type="EMBL" id="KAK5090208.1"/>
    </source>
</evidence>
<evidence type="ECO:0000313" key="10">
    <source>
        <dbReference type="Proteomes" id="UP001309876"/>
    </source>
</evidence>
<dbReference type="InterPro" id="IPR050749">
    <property type="entry name" value="Glycosyl_Hydrolase_47"/>
</dbReference>
<comment type="cofactor">
    <cofactor evidence="1 6">
        <name>Ca(2+)</name>
        <dbReference type="ChEBI" id="CHEBI:29108"/>
    </cofactor>
</comment>
<dbReference type="PRINTS" id="PR00747">
    <property type="entry name" value="GLYHDRLASE47"/>
</dbReference>
<gene>
    <name evidence="9" type="ORF">LTR05_000378</name>
</gene>
<feature type="disulfide bond" evidence="7">
    <location>
        <begin position="236"/>
        <end position="265"/>
    </location>
</feature>
<keyword evidence="4 8" id="KW-0378">Hydrolase</keyword>
<keyword evidence="10" id="KW-1185">Reference proteome</keyword>
<evidence type="ECO:0000256" key="6">
    <source>
        <dbReference type="PIRSR" id="PIRSR601382-2"/>
    </source>
</evidence>
<protein>
    <recommendedName>
        <fullName evidence="8">alpha-1,2-Mannosidase</fullName>
        <ecNumber evidence="8">3.2.1.-</ecNumber>
    </recommendedName>
</protein>
<dbReference type="GO" id="GO:0016020">
    <property type="term" value="C:membrane"/>
    <property type="evidence" value="ECO:0007669"/>
    <property type="project" value="InterPro"/>
</dbReference>
<dbReference type="PANTHER" id="PTHR11742:SF89">
    <property type="entry name" value="ALPHA-1,2-MANNOSIDASE"/>
    <property type="match status" value="1"/>
</dbReference>
<keyword evidence="8" id="KW-0326">Glycosidase</keyword>
<dbReference type="EC" id="3.2.1.-" evidence="8"/>
<evidence type="ECO:0000256" key="2">
    <source>
        <dbReference type="ARBA" id="ARBA00004922"/>
    </source>
</evidence>
<name>A0AAN7T4E5_9EURO</name>
<keyword evidence="5 7" id="KW-1015">Disulfide bond</keyword>
<evidence type="ECO:0000256" key="4">
    <source>
        <dbReference type="ARBA" id="ARBA00022801"/>
    </source>
</evidence>
<dbReference type="GO" id="GO:0005975">
    <property type="term" value="P:carbohydrate metabolic process"/>
    <property type="evidence" value="ECO:0007669"/>
    <property type="project" value="InterPro"/>
</dbReference>
<dbReference type="InterPro" id="IPR036026">
    <property type="entry name" value="Seven-hairpin_glycosidases"/>
</dbReference>
<organism evidence="9 10">
    <name type="scientific">Lithohypha guttulata</name>
    <dbReference type="NCBI Taxonomy" id="1690604"/>
    <lineage>
        <taxon>Eukaryota</taxon>
        <taxon>Fungi</taxon>
        <taxon>Dikarya</taxon>
        <taxon>Ascomycota</taxon>
        <taxon>Pezizomycotina</taxon>
        <taxon>Eurotiomycetes</taxon>
        <taxon>Chaetothyriomycetidae</taxon>
        <taxon>Chaetothyriales</taxon>
        <taxon>Trichomeriaceae</taxon>
        <taxon>Lithohypha</taxon>
    </lineage>
</organism>
<dbReference type="GO" id="GO:0036503">
    <property type="term" value="P:ERAD pathway"/>
    <property type="evidence" value="ECO:0007669"/>
    <property type="project" value="UniProtKB-ARBA"/>
</dbReference>
<dbReference type="PANTHER" id="PTHR11742">
    <property type="entry name" value="MANNOSYL-OLIGOSACCHARIDE ALPHA-1,2-MANNOSIDASE-RELATED"/>
    <property type="match status" value="1"/>
</dbReference>
<evidence type="ECO:0000256" key="3">
    <source>
        <dbReference type="ARBA" id="ARBA00007658"/>
    </source>
</evidence>
<evidence type="ECO:0000256" key="8">
    <source>
        <dbReference type="RuleBase" id="RU361193"/>
    </source>
</evidence>
<accession>A0AAN7T4E5</accession>
<dbReference type="GO" id="GO:0005509">
    <property type="term" value="F:calcium ion binding"/>
    <property type="evidence" value="ECO:0007669"/>
    <property type="project" value="InterPro"/>
</dbReference>
<proteinExistence type="inferred from homology"/>
<dbReference type="Proteomes" id="UP001309876">
    <property type="component" value="Unassembled WGS sequence"/>
</dbReference>
<reference evidence="9 10" key="1">
    <citation type="submission" date="2023-08" db="EMBL/GenBank/DDBJ databases">
        <title>Black Yeasts Isolated from many extreme environments.</title>
        <authorList>
            <person name="Coleine C."/>
            <person name="Stajich J.E."/>
            <person name="Selbmann L."/>
        </authorList>
    </citation>
    <scope>NUCLEOTIDE SEQUENCE [LARGE SCALE GENOMIC DNA]</scope>
    <source>
        <strain evidence="9 10">CCFEE 5910</strain>
    </source>
</reference>
<evidence type="ECO:0000256" key="7">
    <source>
        <dbReference type="PIRSR" id="PIRSR601382-3"/>
    </source>
</evidence>
<comment type="pathway">
    <text evidence="2">Protein modification; protein glycosylation.</text>
</comment>
<evidence type="ECO:0000256" key="1">
    <source>
        <dbReference type="ARBA" id="ARBA00001913"/>
    </source>
</evidence>
<dbReference type="Pfam" id="PF01532">
    <property type="entry name" value="Glyco_hydro_47"/>
    <property type="match status" value="1"/>
</dbReference>
<dbReference type="AlphaFoldDB" id="A0AAN7T4E5"/>
<dbReference type="InterPro" id="IPR001382">
    <property type="entry name" value="Glyco_hydro_47"/>
</dbReference>
<dbReference type="EMBL" id="JAVRRJ010000001">
    <property type="protein sequence ID" value="KAK5090208.1"/>
    <property type="molecule type" value="Genomic_DNA"/>
</dbReference>
<dbReference type="SUPFAM" id="SSF48225">
    <property type="entry name" value="Seven-hairpin glycosidases"/>
    <property type="match status" value="1"/>
</dbReference>
<comment type="similarity">
    <text evidence="3 8">Belongs to the glycosyl hydrolase 47 family.</text>
</comment>
<sequence>MDMKKEFEEAVRVIVQIDWSSTSRRAIEILETTTRYLGGLLSAYDLSREASLLAKAQELGDMLYMAFDTPSRMPSVWLDLEKAKNGQLVAEKNQPAASATGLFLEFTRLSQVAQNAKYYDAVARIVNVLHDWQNLTKVVGMWPSYFDLQDTTFNHDNVFSLGVSSGVTYENIVKMYALLGGTDSRYEEMYRSASEAIVRTLLFRPMTPRKLDVVFPGTFRVANKEPLDPEIQHLACFAGGMFALVGKIFNVTEHVNLGARLTNGCMWTHKAFAHGVMPEAFTMVPCKLDGCKWDETRWRKSIEDNTYEGREDLPMGFVSARDPSYTLRPEAIESMFILYRITGHQEYRDNAWKIFQEIQKATETDDGNRVAADVTTKGKLQQREFSEASFSFSITGVVTNILQSYWLSGTLKYLYLMFSAPEVISLDDYVLSTGGHPFRIPKR</sequence>
<feature type="binding site" evidence="6">
    <location>
        <position position="433"/>
    </location>
    <ligand>
        <name>Ca(2+)</name>
        <dbReference type="ChEBI" id="CHEBI:29108"/>
    </ligand>
</feature>
<dbReference type="GO" id="GO:0004571">
    <property type="term" value="F:mannosyl-oligosaccharide 1,2-alpha-mannosidase activity"/>
    <property type="evidence" value="ECO:0007669"/>
    <property type="project" value="InterPro"/>
</dbReference>
<evidence type="ECO:0000256" key="5">
    <source>
        <dbReference type="ARBA" id="ARBA00023157"/>
    </source>
</evidence>
<dbReference type="Gene3D" id="1.50.10.10">
    <property type="match status" value="1"/>
</dbReference>
<dbReference type="InterPro" id="IPR012341">
    <property type="entry name" value="6hp_glycosidase-like_sf"/>
</dbReference>